<dbReference type="SUPFAM" id="SSF56300">
    <property type="entry name" value="Metallo-dependent phosphatases"/>
    <property type="match status" value="1"/>
</dbReference>
<dbReference type="EMBL" id="JACHGJ010000003">
    <property type="protein sequence ID" value="MBB6480452.1"/>
    <property type="molecule type" value="Genomic_DNA"/>
</dbReference>
<dbReference type="Pfam" id="PF12850">
    <property type="entry name" value="Metallophos_2"/>
    <property type="match status" value="1"/>
</dbReference>
<accession>A0A841RDJ5</accession>
<dbReference type="AlphaFoldDB" id="A0A841RDJ5"/>
<comment type="caution">
    <text evidence="3">The sequence shown here is derived from an EMBL/GenBank/DDBJ whole genome shotgun (WGS) entry which is preliminary data.</text>
</comment>
<evidence type="ECO:0000313" key="4">
    <source>
        <dbReference type="Proteomes" id="UP000587760"/>
    </source>
</evidence>
<sequence>MNEPIAVMADIHGNLPAFLAIKEDLQKRGIERVIVAGDMISDCPDSDEVLTQVRLSDWIVIKGNREQYFIDHCAGLLDHWTHARQMSALMWTFDKLSRKNRAYIRTLADQKSIEIDGLSIRITHGSPDSLSELLYPDKEKERFGEVMDSIEEKLLICGHSHNQWFVEGKGKWALNPGSAGVHFNKGEGAQYALLRISRERPSAELISVPYSLKDLEKRFHESGLYRASPHWSRSIIESLKEGENLSLLMIDYALNLMEKEGIKDALTIPDHIWDRAGEEFLRNRG</sequence>
<feature type="domain" description="Calcineurin-like phosphoesterase" evidence="2">
    <location>
        <begin position="5"/>
        <end position="197"/>
    </location>
</feature>
<name>A0A841RDJ5_9SPIO</name>
<dbReference type="GO" id="GO:0016791">
    <property type="term" value="F:phosphatase activity"/>
    <property type="evidence" value="ECO:0007669"/>
    <property type="project" value="TreeGrafter"/>
</dbReference>
<dbReference type="InterPro" id="IPR029052">
    <property type="entry name" value="Metallo-depent_PP-like"/>
</dbReference>
<evidence type="ECO:0000259" key="2">
    <source>
        <dbReference type="Pfam" id="PF12850"/>
    </source>
</evidence>
<dbReference type="PANTHER" id="PTHR42850:SF2">
    <property type="entry name" value="BLL5683 PROTEIN"/>
    <property type="match status" value="1"/>
</dbReference>
<dbReference type="PANTHER" id="PTHR42850">
    <property type="entry name" value="METALLOPHOSPHOESTERASE"/>
    <property type="match status" value="1"/>
</dbReference>
<protein>
    <submittedName>
        <fullName evidence="3">Putative phosphoesterase</fullName>
    </submittedName>
</protein>
<reference evidence="3 4" key="1">
    <citation type="submission" date="2020-08" db="EMBL/GenBank/DDBJ databases">
        <title>Genomic Encyclopedia of Type Strains, Phase IV (KMG-IV): sequencing the most valuable type-strain genomes for metagenomic binning, comparative biology and taxonomic classification.</title>
        <authorList>
            <person name="Goeker M."/>
        </authorList>
    </citation>
    <scope>NUCLEOTIDE SEQUENCE [LARGE SCALE GENOMIC DNA]</scope>
    <source>
        <strain evidence="3 4">DSM 2461</strain>
    </source>
</reference>
<dbReference type="RefSeq" id="WP_184746695.1">
    <property type="nucleotide sequence ID" value="NZ_JACHGJ010000003.1"/>
</dbReference>
<organism evidence="3 4">
    <name type="scientific">Spirochaeta isovalerica</name>
    <dbReference type="NCBI Taxonomy" id="150"/>
    <lineage>
        <taxon>Bacteria</taxon>
        <taxon>Pseudomonadati</taxon>
        <taxon>Spirochaetota</taxon>
        <taxon>Spirochaetia</taxon>
        <taxon>Spirochaetales</taxon>
        <taxon>Spirochaetaceae</taxon>
        <taxon>Spirochaeta</taxon>
    </lineage>
</organism>
<evidence type="ECO:0000256" key="1">
    <source>
        <dbReference type="ARBA" id="ARBA00008950"/>
    </source>
</evidence>
<dbReference type="InterPro" id="IPR050126">
    <property type="entry name" value="Ap4A_hydrolase"/>
</dbReference>
<gene>
    <name evidence="3" type="ORF">HNR50_002115</name>
</gene>
<dbReference type="Gene3D" id="3.60.21.10">
    <property type="match status" value="1"/>
</dbReference>
<dbReference type="Proteomes" id="UP000587760">
    <property type="component" value="Unassembled WGS sequence"/>
</dbReference>
<evidence type="ECO:0000313" key="3">
    <source>
        <dbReference type="EMBL" id="MBB6480452.1"/>
    </source>
</evidence>
<proteinExistence type="inferred from homology"/>
<dbReference type="GO" id="GO:0005737">
    <property type="term" value="C:cytoplasm"/>
    <property type="evidence" value="ECO:0007669"/>
    <property type="project" value="TreeGrafter"/>
</dbReference>
<keyword evidence="4" id="KW-1185">Reference proteome</keyword>
<comment type="similarity">
    <text evidence="1">Belongs to the metallophosphoesterase superfamily. YfcE family.</text>
</comment>
<dbReference type="InterPro" id="IPR024654">
    <property type="entry name" value="Calcineurin-like_PHP_lpxH"/>
</dbReference>